<evidence type="ECO:0000313" key="2">
    <source>
        <dbReference type="EMBL" id="MBT1541617.1"/>
    </source>
</evidence>
<protein>
    <recommendedName>
        <fullName evidence="1">BAAT/Acyl-CoA thioester hydrolase C-terminal domain-containing protein</fullName>
    </recommendedName>
</protein>
<dbReference type="SUPFAM" id="SSF53474">
    <property type="entry name" value="alpha/beta-Hydrolases"/>
    <property type="match status" value="1"/>
</dbReference>
<dbReference type="AlphaFoldDB" id="A0A9Q2W357"/>
<dbReference type="Gene3D" id="3.40.50.1820">
    <property type="entry name" value="alpha/beta hydrolase"/>
    <property type="match status" value="1"/>
</dbReference>
<comment type="caution">
    <text evidence="2">The sequence shown here is derived from an EMBL/GenBank/DDBJ whole genome shotgun (WGS) entry which is preliminary data.</text>
</comment>
<accession>A0A9Q2W357</accession>
<dbReference type="InterPro" id="IPR014940">
    <property type="entry name" value="BAAT_C"/>
</dbReference>
<gene>
    <name evidence="2" type="ORF">KK103_07595</name>
</gene>
<dbReference type="InterPro" id="IPR029058">
    <property type="entry name" value="AB_hydrolase_fold"/>
</dbReference>
<evidence type="ECO:0000313" key="3">
    <source>
        <dbReference type="Proteomes" id="UP000709437"/>
    </source>
</evidence>
<reference evidence="2" key="1">
    <citation type="submission" date="2021-05" db="EMBL/GenBank/DDBJ databases">
        <title>Whole genome sequence of Curtobacterium flaccumfaciens pv. flaccumfaciens strain CFBP 3417.</title>
        <authorList>
            <person name="Osdaghi E."/>
            <person name="Taghouti G."/>
            <person name="Portier P."/>
            <person name="Fazliarab A."/>
            <person name="Taghavi S.M."/>
            <person name="Briand M."/>
            <person name="Le-Saux M."/>
            <person name="Jacques M.-A."/>
        </authorList>
    </citation>
    <scope>NUCLEOTIDE SEQUENCE</scope>
    <source>
        <strain evidence="2">CFBP 3417</strain>
    </source>
</reference>
<sequence length="277" mass="29914">MQRIGLSDPEGVRFVPPRGSGTGVLVLAGSSGRIDEDRARVFAELGHVAESIRWFGGVGQQPGPWSVPLELFLARIDDLERTCDRVWLVGTSLGAEAALVLGALRPSVAGVIAFAPTDVVWPWPDDEGVERSHWTLDGSLLPHVPLAWDTWRREEPPRFRSLYEHSYEAAPDRVRAAAVPVERIPQLVLIAGEDDQVWPSAQSARRIAARRTAVGHTTTVVIHRHAGHRAVLPTEPVVAGGIAMVRGGTATADAALGLTALETIRIALAQDRIRSSS</sequence>
<dbReference type="Pfam" id="PF08840">
    <property type="entry name" value="BAAT_C"/>
    <property type="match status" value="1"/>
</dbReference>
<feature type="domain" description="BAAT/Acyl-CoA thioester hydrolase C-terminal" evidence="1">
    <location>
        <begin position="84"/>
        <end position="239"/>
    </location>
</feature>
<organism evidence="2 3">
    <name type="scientific">Curtobacterium flaccumfaciens pv. flaccumfaciens</name>
    <dbReference type="NCBI Taxonomy" id="138532"/>
    <lineage>
        <taxon>Bacteria</taxon>
        <taxon>Bacillati</taxon>
        <taxon>Actinomycetota</taxon>
        <taxon>Actinomycetes</taxon>
        <taxon>Micrococcales</taxon>
        <taxon>Microbacteriaceae</taxon>
        <taxon>Curtobacterium</taxon>
    </lineage>
</organism>
<dbReference type="Proteomes" id="UP000709437">
    <property type="component" value="Unassembled WGS sequence"/>
</dbReference>
<dbReference type="EMBL" id="JAHEWX010000007">
    <property type="protein sequence ID" value="MBT1541617.1"/>
    <property type="molecule type" value="Genomic_DNA"/>
</dbReference>
<dbReference type="RefSeq" id="WP_214562722.1">
    <property type="nucleotide sequence ID" value="NZ_JAHEWX010000007.1"/>
</dbReference>
<evidence type="ECO:0000259" key="1">
    <source>
        <dbReference type="Pfam" id="PF08840"/>
    </source>
</evidence>
<name>A0A9Q2W357_9MICO</name>
<proteinExistence type="predicted"/>